<proteinExistence type="predicted"/>
<organism evidence="1 2">
    <name type="scientific">Smallanthus sonchifolius</name>
    <dbReference type="NCBI Taxonomy" id="185202"/>
    <lineage>
        <taxon>Eukaryota</taxon>
        <taxon>Viridiplantae</taxon>
        <taxon>Streptophyta</taxon>
        <taxon>Embryophyta</taxon>
        <taxon>Tracheophyta</taxon>
        <taxon>Spermatophyta</taxon>
        <taxon>Magnoliopsida</taxon>
        <taxon>eudicotyledons</taxon>
        <taxon>Gunneridae</taxon>
        <taxon>Pentapetalae</taxon>
        <taxon>asterids</taxon>
        <taxon>campanulids</taxon>
        <taxon>Asterales</taxon>
        <taxon>Asteraceae</taxon>
        <taxon>Asteroideae</taxon>
        <taxon>Heliantheae alliance</taxon>
        <taxon>Millerieae</taxon>
        <taxon>Smallanthus</taxon>
    </lineage>
</organism>
<reference evidence="2" key="1">
    <citation type="journal article" date="2022" name="Mol. Ecol. Resour.">
        <title>The genomes of chicory, endive, great burdock and yacon provide insights into Asteraceae palaeo-polyploidization history and plant inulin production.</title>
        <authorList>
            <person name="Fan W."/>
            <person name="Wang S."/>
            <person name="Wang H."/>
            <person name="Wang A."/>
            <person name="Jiang F."/>
            <person name="Liu H."/>
            <person name="Zhao H."/>
            <person name="Xu D."/>
            <person name="Zhang Y."/>
        </authorList>
    </citation>
    <scope>NUCLEOTIDE SEQUENCE [LARGE SCALE GENOMIC DNA]</scope>
    <source>
        <strain evidence="2">cv. Yunnan</strain>
    </source>
</reference>
<dbReference type="Proteomes" id="UP001056120">
    <property type="component" value="Linkage Group LG04"/>
</dbReference>
<evidence type="ECO:0000313" key="2">
    <source>
        <dbReference type="Proteomes" id="UP001056120"/>
    </source>
</evidence>
<keyword evidence="2" id="KW-1185">Reference proteome</keyword>
<gene>
    <name evidence="1" type="ORF">L1987_10677</name>
</gene>
<sequence>MAFETRDPFLIRQERENPTLTEWDRFAHREYIRLSMEEDADDASNVIIAKLLIKMAGEIKDFFNLSCEQQKHVKFLDLVASYTQHRGERGRSANRI</sequence>
<evidence type="ECO:0000313" key="1">
    <source>
        <dbReference type="EMBL" id="KAI3816892.1"/>
    </source>
</evidence>
<accession>A0ACB9J969</accession>
<protein>
    <submittedName>
        <fullName evidence="1">Uncharacterized protein</fullName>
    </submittedName>
</protein>
<reference evidence="1 2" key="2">
    <citation type="journal article" date="2022" name="Mol. Ecol. Resour.">
        <title>The genomes of chicory, endive, great burdock and yacon provide insights into Asteraceae paleo-polyploidization history and plant inulin production.</title>
        <authorList>
            <person name="Fan W."/>
            <person name="Wang S."/>
            <person name="Wang H."/>
            <person name="Wang A."/>
            <person name="Jiang F."/>
            <person name="Liu H."/>
            <person name="Zhao H."/>
            <person name="Xu D."/>
            <person name="Zhang Y."/>
        </authorList>
    </citation>
    <scope>NUCLEOTIDE SEQUENCE [LARGE SCALE GENOMIC DNA]</scope>
    <source>
        <strain evidence="2">cv. Yunnan</strain>
        <tissue evidence="1">Leaves</tissue>
    </source>
</reference>
<comment type="caution">
    <text evidence="1">The sequence shown here is derived from an EMBL/GenBank/DDBJ whole genome shotgun (WGS) entry which is preliminary data.</text>
</comment>
<name>A0ACB9J969_9ASTR</name>
<dbReference type="EMBL" id="CM042021">
    <property type="protein sequence ID" value="KAI3816892.1"/>
    <property type="molecule type" value="Genomic_DNA"/>
</dbReference>